<comment type="caution">
    <text evidence="1">The sequence shown here is derived from an EMBL/GenBank/DDBJ whole genome shotgun (WGS) entry which is preliminary data.</text>
</comment>
<dbReference type="AlphaFoldDB" id="K6ZQW5"/>
<name>K6ZQW5_9ALTE</name>
<gene>
    <name evidence="1" type="ORF">GPLA_1772</name>
</gene>
<accession>K6ZQW5</accession>
<reference evidence="2" key="1">
    <citation type="journal article" date="2014" name="Environ. Microbiol.">
        <title>Comparative genomics of the marine bacterial genus Glaciecola reveals the high degree of genomic diversity and genomic characteristic for cold adaptation.</title>
        <authorList>
            <person name="Qin Q.L."/>
            <person name="Xie B.B."/>
            <person name="Yu Y."/>
            <person name="Shu Y.L."/>
            <person name="Rong J.C."/>
            <person name="Zhang Y.J."/>
            <person name="Zhao D.L."/>
            <person name="Chen X.L."/>
            <person name="Zhang X.Y."/>
            <person name="Chen B."/>
            <person name="Zhou B.C."/>
            <person name="Zhang Y.Z."/>
        </authorList>
    </citation>
    <scope>NUCLEOTIDE SEQUENCE [LARGE SCALE GENOMIC DNA]</scope>
    <source>
        <strain evidence="2">LMG 21857</strain>
    </source>
</reference>
<organism evidence="1 2">
    <name type="scientific">Paraglaciecola polaris LMG 21857</name>
    <dbReference type="NCBI Taxonomy" id="1129793"/>
    <lineage>
        <taxon>Bacteria</taxon>
        <taxon>Pseudomonadati</taxon>
        <taxon>Pseudomonadota</taxon>
        <taxon>Gammaproteobacteria</taxon>
        <taxon>Alteromonadales</taxon>
        <taxon>Alteromonadaceae</taxon>
        <taxon>Paraglaciecola</taxon>
    </lineage>
</organism>
<evidence type="ECO:0000313" key="1">
    <source>
        <dbReference type="EMBL" id="GAC32682.1"/>
    </source>
</evidence>
<dbReference type="EMBL" id="BAER01000044">
    <property type="protein sequence ID" value="GAC32682.1"/>
    <property type="molecule type" value="Genomic_DNA"/>
</dbReference>
<evidence type="ECO:0000313" key="2">
    <source>
        <dbReference type="Proteomes" id="UP000006322"/>
    </source>
</evidence>
<protein>
    <submittedName>
        <fullName evidence="1">Uncharacterized protein</fullName>
    </submittedName>
</protein>
<dbReference type="Proteomes" id="UP000006322">
    <property type="component" value="Unassembled WGS sequence"/>
</dbReference>
<proteinExistence type="predicted"/>
<keyword evidence="2" id="KW-1185">Reference proteome</keyword>
<sequence>MVLVSCVFYAADAFACHHTDEAMFAGQVQTFESQVAVEGLSKMTLRLKVPSLENRRFLPSLNAHTENPVKGSTKSLQHQHSGQPMQDCCEGQCNCTGGMCAHFAIIPSHITFEPMNESIEITESISDYLSAHFSRDLRPPIPS</sequence>
<dbReference type="STRING" id="1129793.GPLA_1772"/>